<proteinExistence type="predicted"/>
<evidence type="ECO:0000313" key="2">
    <source>
        <dbReference type="Proteomes" id="UP000821865"/>
    </source>
</evidence>
<organism evidence="1 2">
    <name type="scientific">Dermacentor silvarum</name>
    <name type="common">Tick</name>
    <dbReference type="NCBI Taxonomy" id="543639"/>
    <lineage>
        <taxon>Eukaryota</taxon>
        <taxon>Metazoa</taxon>
        <taxon>Ecdysozoa</taxon>
        <taxon>Arthropoda</taxon>
        <taxon>Chelicerata</taxon>
        <taxon>Arachnida</taxon>
        <taxon>Acari</taxon>
        <taxon>Parasitiformes</taxon>
        <taxon>Ixodida</taxon>
        <taxon>Ixodoidea</taxon>
        <taxon>Ixodidae</taxon>
        <taxon>Rhipicephalinae</taxon>
        <taxon>Dermacentor</taxon>
    </lineage>
</organism>
<dbReference type="EMBL" id="CM023477">
    <property type="protein sequence ID" value="KAH7936628.1"/>
    <property type="molecule type" value="Genomic_DNA"/>
</dbReference>
<protein>
    <submittedName>
        <fullName evidence="1">Uncharacterized protein</fullName>
    </submittedName>
</protein>
<name>A0ACB8C6S7_DERSI</name>
<accession>A0ACB8C6S7</accession>
<sequence length="112" mass="12099">MINTGTSCPQARKATRQIVDLAFSIVVCGDGQPLNLVAPNAKVLNRWLDGLDVLLGNTASSIEARGDMGILLDMEVRLRLLETEGIHIPETPPPVPPPPSNFDFSSRFFGSL</sequence>
<dbReference type="Proteomes" id="UP000821865">
    <property type="component" value="Chromosome 8"/>
</dbReference>
<comment type="caution">
    <text evidence="1">The sequence shown here is derived from an EMBL/GenBank/DDBJ whole genome shotgun (WGS) entry which is preliminary data.</text>
</comment>
<gene>
    <name evidence="1" type="ORF">HPB49_001703</name>
</gene>
<evidence type="ECO:0000313" key="1">
    <source>
        <dbReference type="EMBL" id="KAH7936628.1"/>
    </source>
</evidence>
<keyword evidence="2" id="KW-1185">Reference proteome</keyword>
<reference evidence="1" key="1">
    <citation type="submission" date="2020-05" db="EMBL/GenBank/DDBJ databases">
        <title>Large-scale comparative analyses of tick genomes elucidate their genetic diversity and vector capacities.</title>
        <authorList>
            <person name="Jia N."/>
            <person name="Wang J."/>
            <person name="Shi W."/>
            <person name="Du L."/>
            <person name="Sun Y."/>
            <person name="Zhan W."/>
            <person name="Jiang J."/>
            <person name="Wang Q."/>
            <person name="Zhang B."/>
            <person name="Ji P."/>
            <person name="Sakyi L.B."/>
            <person name="Cui X."/>
            <person name="Yuan T."/>
            <person name="Jiang B."/>
            <person name="Yang W."/>
            <person name="Lam T.T.-Y."/>
            <person name="Chang Q."/>
            <person name="Ding S."/>
            <person name="Wang X."/>
            <person name="Zhu J."/>
            <person name="Ruan X."/>
            <person name="Zhao L."/>
            <person name="Wei J."/>
            <person name="Que T."/>
            <person name="Du C."/>
            <person name="Cheng J."/>
            <person name="Dai P."/>
            <person name="Han X."/>
            <person name="Huang E."/>
            <person name="Gao Y."/>
            <person name="Liu J."/>
            <person name="Shao H."/>
            <person name="Ye R."/>
            <person name="Li L."/>
            <person name="Wei W."/>
            <person name="Wang X."/>
            <person name="Wang C."/>
            <person name="Yang T."/>
            <person name="Huo Q."/>
            <person name="Li W."/>
            <person name="Guo W."/>
            <person name="Chen H."/>
            <person name="Zhou L."/>
            <person name="Ni X."/>
            <person name="Tian J."/>
            <person name="Zhou Y."/>
            <person name="Sheng Y."/>
            <person name="Liu T."/>
            <person name="Pan Y."/>
            <person name="Xia L."/>
            <person name="Li J."/>
            <person name="Zhao F."/>
            <person name="Cao W."/>
        </authorList>
    </citation>
    <scope>NUCLEOTIDE SEQUENCE</scope>
    <source>
        <strain evidence="1">Dsil-2018</strain>
    </source>
</reference>